<comment type="similarity">
    <text evidence="2 8">Belongs to the methyltransferase superfamily. RsmD family.</text>
</comment>
<evidence type="ECO:0000256" key="9">
    <source>
        <dbReference type="SAM" id="MobiDB-lite"/>
    </source>
</evidence>
<dbReference type="eggNOG" id="COG0742">
    <property type="taxonomic scope" value="Bacteria"/>
</dbReference>
<dbReference type="OrthoDB" id="9803017at2"/>
<comment type="function">
    <text evidence="1 8">Specifically methylates the guanine in position 966 of 16S rRNA in the assembled 30S particle.</text>
</comment>
<dbReference type="SUPFAM" id="SSF53335">
    <property type="entry name" value="S-adenosyl-L-methionine-dependent methyltransferases"/>
    <property type="match status" value="1"/>
</dbReference>
<dbReference type="InterPro" id="IPR029063">
    <property type="entry name" value="SAM-dependent_MTases_sf"/>
</dbReference>
<keyword evidence="6 8" id="KW-0808">Transferase</keyword>
<protein>
    <recommendedName>
        <fullName evidence="4 8">Ribosomal RNA small subunit methyltransferase D</fullName>
        <ecNumber evidence="3 8">2.1.1.171</ecNumber>
    </recommendedName>
</protein>
<dbReference type="Proteomes" id="UP000035860">
    <property type="component" value="Unassembled WGS sequence"/>
</dbReference>
<dbReference type="EC" id="2.1.1.171" evidence="3 8"/>
<dbReference type="RefSeq" id="WP_046696829.1">
    <property type="nucleotide sequence ID" value="NZ_AOMT01000005.1"/>
</dbReference>
<dbReference type="PANTHER" id="PTHR43542:SF1">
    <property type="entry name" value="METHYLTRANSFERASE"/>
    <property type="match status" value="1"/>
</dbReference>
<reference evidence="10 11" key="1">
    <citation type="journal article" date="2014" name="Genome Announc.">
        <title>Draft Genome Sequence of Moraxella bovoculi Strain 237T (ATCC BAA-1259T) Isolated from a Calf with Infectious Bovine Keratoconjunctivitis.</title>
        <authorList>
            <person name="Calcutt M.J."/>
            <person name="Foecking M.F."/>
            <person name="Martin N.T."/>
            <person name="Mhlanga-Mutangadura T."/>
            <person name="Reilly T.J."/>
        </authorList>
    </citation>
    <scope>NUCLEOTIDE SEQUENCE [LARGE SCALE GENOMIC DNA]</scope>
    <source>
        <strain evidence="10 11">237</strain>
    </source>
</reference>
<dbReference type="GO" id="GO:0052913">
    <property type="term" value="F:16S rRNA (guanine(966)-N(2))-methyltransferase activity"/>
    <property type="evidence" value="ECO:0007669"/>
    <property type="project" value="UniProtKB-EC"/>
</dbReference>
<dbReference type="InterPro" id="IPR004398">
    <property type="entry name" value="RNA_MeTrfase_RsmD"/>
</dbReference>
<evidence type="ECO:0000313" key="11">
    <source>
        <dbReference type="Proteomes" id="UP000035860"/>
    </source>
</evidence>
<dbReference type="Pfam" id="PF03602">
    <property type="entry name" value="Cons_hypoth95"/>
    <property type="match status" value="1"/>
</dbReference>
<organism evidence="10 11">
    <name type="scientific">Moraxella bovoculi 237</name>
    <dbReference type="NCBI Taxonomy" id="743974"/>
    <lineage>
        <taxon>Bacteria</taxon>
        <taxon>Pseudomonadati</taxon>
        <taxon>Pseudomonadota</taxon>
        <taxon>Gammaproteobacteria</taxon>
        <taxon>Moraxellales</taxon>
        <taxon>Moraxellaceae</taxon>
        <taxon>Moraxella</taxon>
    </lineage>
</organism>
<keyword evidence="8" id="KW-0949">S-adenosyl-L-methionine</keyword>
<evidence type="ECO:0000256" key="5">
    <source>
        <dbReference type="ARBA" id="ARBA00022603"/>
    </source>
</evidence>
<evidence type="ECO:0000256" key="4">
    <source>
        <dbReference type="ARBA" id="ARBA00013682"/>
    </source>
</evidence>
<gene>
    <name evidence="10" type="ORF">MBO_00540</name>
</gene>
<keyword evidence="8" id="KW-0698">rRNA processing</keyword>
<evidence type="ECO:0000256" key="6">
    <source>
        <dbReference type="ARBA" id="ARBA00022679"/>
    </source>
</evidence>
<comment type="catalytic activity">
    <reaction evidence="7 8">
        <text>guanosine(966) in 16S rRNA + S-adenosyl-L-methionine = N(2)-methylguanosine(966) in 16S rRNA + S-adenosyl-L-homocysteine + H(+)</text>
        <dbReference type="Rhea" id="RHEA:23548"/>
        <dbReference type="Rhea" id="RHEA-COMP:10211"/>
        <dbReference type="Rhea" id="RHEA-COMP:10212"/>
        <dbReference type="ChEBI" id="CHEBI:15378"/>
        <dbReference type="ChEBI" id="CHEBI:57856"/>
        <dbReference type="ChEBI" id="CHEBI:59789"/>
        <dbReference type="ChEBI" id="CHEBI:74269"/>
        <dbReference type="ChEBI" id="CHEBI:74481"/>
        <dbReference type="EC" id="2.1.1.171"/>
    </reaction>
</comment>
<keyword evidence="11" id="KW-1185">Reference proteome</keyword>
<evidence type="ECO:0000313" key="10">
    <source>
        <dbReference type="EMBL" id="KDN25646.1"/>
    </source>
</evidence>
<evidence type="ECO:0000256" key="2">
    <source>
        <dbReference type="ARBA" id="ARBA00005269"/>
    </source>
</evidence>
<dbReference type="GO" id="GO:0003676">
    <property type="term" value="F:nucleic acid binding"/>
    <property type="evidence" value="ECO:0007669"/>
    <property type="project" value="InterPro"/>
</dbReference>
<dbReference type="PANTHER" id="PTHR43542">
    <property type="entry name" value="METHYLTRANSFERASE"/>
    <property type="match status" value="1"/>
</dbReference>
<keyword evidence="5 8" id="KW-0489">Methyltransferase</keyword>
<comment type="caution">
    <text evidence="10">The sequence shown here is derived from an EMBL/GenBank/DDBJ whole genome shotgun (WGS) entry which is preliminary data.</text>
</comment>
<dbReference type="PROSITE" id="PS00092">
    <property type="entry name" value="N6_MTASE"/>
    <property type="match status" value="1"/>
</dbReference>
<dbReference type="Gene3D" id="3.40.50.150">
    <property type="entry name" value="Vaccinia Virus protein VP39"/>
    <property type="match status" value="1"/>
</dbReference>
<proteinExistence type="inferred from homology"/>
<sequence>MNRSARTLKNNKSNKSNTPTNQVRIIGGQFKRRNICFIDADGLRPTPDRLRETIFNWLMGELQDARVLDVCAGSGALAFECLSRGASFATLIETNAAQASQLKYSADTLKLTKSDVQIINNTAQNALPTLDSSYDIIFIDPPYALNLWHDIINAIITHKLYHVDTLFYVESDQALEPLLNSFDVHWVKSAKVGQVFAGIFQLNTL</sequence>
<dbReference type="CDD" id="cd02440">
    <property type="entry name" value="AdoMet_MTases"/>
    <property type="match status" value="1"/>
</dbReference>
<dbReference type="InterPro" id="IPR002052">
    <property type="entry name" value="DNA_methylase_N6_adenine_CS"/>
</dbReference>
<dbReference type="EMBL" id="AOMT01000005">
    <property type="protein sequence ID" value="KDN25646.1"/>
    <property type="molecule type" value="Genomic_DNA"/>
</dbReference>
<evidence type="ECO:0000256" key="1">
    <source>
        <dbReference type="ARBA" id="ARBA00002649"/>
    </source>
</evidence>
<dbReference type="NCBIfam" id="TIGR00095">
    <property type="entry name" value="16S rRNA (guanine(966)-N(2))-methyltransferase RsmD"/>
    <property type="match status" value="1"/>
</dbReference>
<name>A0A066UE39_9GAMM</name>
<accession>A0A066UE39</accession>
<evidence type="ECO:0000256" key="7">
    <source>
        <dbReference type="ARBA" id="ARBA00048326"/>
    </source>
</evidence>
<dbReference type="AlphaFoldDB" id="A0A066UE39"/>
<evidence type="ECO:0000256" key="8">
    <source>
        <dbReference type="PIRNR" id="PIRNR004553"/>
    </source>
</evidence>
<dbReference type="PIRSF" id="PIRSF004553">
    <property type="entry name" value="CHP00095"/>
    <property type="match status" value="1"/>
</dbReference>
<feature type="region of interest" description="Disordered" evidence="9">
    <location>
        <begin position="1"/>
        <end position="20"/>
    </location>
</feature>
<evidence type="ECO:0000256" key="3">
    <source>
        <dbReference type="ARBA" id="ARBA00012141"/>
    </source>
</evidence>